<accession>T0ZIZ8</accession>
<comment type="caution">
    <text evidence="2">The sequence shown here is derived from an EMBL/GenBank/DDBJ whole genome shotgun (WGS) entry which is preliminary data.</text>
</comment>
<dbReference type="EMBL" id="AUZX01011084">
    <property type="protein sequence ID" value="EQD44422.1"/>
    <property type="molecule type" value="Genomic_DNA"/>
</dbReference>
<dbReference type="EC" id="2.7.7.49" evidence="2"/>
<keyword evidence="2" id="KW-0695">RNA-directed DNA polymerase</keyword>
<reference evidence="2" key="2">
    <citation type="journal article" date="2014" name="ISME J.">
        <title>Microbial stratification in low pH oxic and suboxic macroscopic growths along an acid mine drainage.</title>
        <authorList>
            <person name="Mendez-Garcia C."/>
            <person name="Mesa V."/>
            <person name="Sprenger R.R."/>
            <person name="Richter M."/>
            <person name="Diez M.S."/>
            <person name="Solano J."/>
            <person name="Bargiela R."/>
            <person name="Golyshina O.V."/>
            <person name="Manteca A."/>
            <person name="Ramos J.L."/>
            <person name="Gallego J.R."/>
            <person name="Llorente I."/>
            <person name="Martins Dos Santos V.A."/>
            <person name="Jensen O.N."/>
            <person name="Pelaez A.I."/>
            <person name="Sanchez J."/>
            <person name="Ferrer M."/>
        </authorList>
    </citation>
    <scope>NUCLEOTIDE SEQUENCE</scope>
</reference>
<reference evidence="2" key="1">
    <citation type="submission" date="2013-08" db="EMBL/GenBank/DDBJ databases">
        <authorList>
            <person name="Mendez C."/>
            <person name="Richter M."/>
            <person name="Ferrer M."/>
            <person name="Sanchez J."/>
        </authorList>
    </citation>
    <scope>NUCLEOTIDE SEQUENCE</scope>
</reference>
<sequence>MTWQDYEEALEGNLQDLHARVHRGTYRALPVRRRFIPKPDGKQRPLGVTALEDKIVQRAVVTVLNAIYEEDFLGCSYGFRPGRSQHDALDALAAGIGATRVNWILDADIRSYFDEIDQKWLVRFLEHR</sequence>
<dbReference type="InterPro" id="IPR043502">
    <property type="entry name" value="DNA/RNA_pol_sf"/>
</dbReference>
<evidence type="ECO:0000259" key="1">
    <source>
        <dbReference type="PROSITE" id="PS50878"/>
    </source>
</evidence>
<name>T0ZIZ8_9ZZZZ</name>
<feature type="domain" description="Reverse transcriptase" evidence="1">
    <location>
        <begin position="17"/>
        <end position="128"/>
    </location>
</feature>
<dbReference type="PANTHER" id="PTHR34047:SF8">
    <property type="entry name" value="PROTEIN YKFC"/>
    <property type="match status" value="1"/>
</dbReference>
<dbReference type="InterPro" id="IPR000477">
    <property type="entry name" value="RT_dom"/>
</dbReference>
<dbReference type="PROSITE" id="PS50878">
    <property type="entry name" value="RT_POL"/>
    <property type="match status" value="1"/>
</dbReference>
<dbReference type="InterPro" id="IPR051083">
    <property type="entry name" value="GrpII_Intron_Splice-Mob/Def"/>
</dbReference>
<proteinExistence type="predicted"/>
<dbReference type="PANTHER" id="PTHR34047">
    <property type="entry name" value="NUCLEAR INTRON MATURASE 1, MITOCHONDRIAL-RELATED"/>
    <property type="match status" value="1"/>
</dbReference>
<dbReference type="SUPFAM" id="SSF56672">
    <property type="entry name" value="DNA/RNA polymerases"/>
    <property type="match status" value="1"/>
</dbReference>
<organism evidence="2">
    <name type="scientific">mine drainage metagenome</name>
    <dbReference type="NCBI Taxonomy" id="410659"/>
    <lineage>
        <taxon>unclassified sequences</taxon>
        <taxon>metagenomes</taxon>
        <taxon>ecological metagenomes</taxon>
    </lineage>
</organism>
<keyword evidence="2" id="KW-0808">Transferase</keyword>
<dbReference type="GO" id="GO:0003964">
    <property type="term" value="F:RNA-directed DNA polymerase activity"/>
    <property type="evidence" value="ECO:0007669"/>
    <property type="project" value="UniProtKB-KW"/>
</dbReference>
<gene>
    <name evidence="2" type="ORF">B1A_15108</name>
</gene>
<dbReference type="CDD" id="cd01651">
    <property type="entry name" value="RT_G2_intron"/>
    <property type="match status" value="1"/>
</dbReference>
<evidence type="ECO:0000313" key="2">
    <source>
        <dbReference type="EMBL" id="EQD44422.1"/>
    </source>
</evidence>
<keyword evidence="2" id="KW-0548">Nucleotidyltransferase</keyword>
<dbReference type="Pfam" id="PF00078">
    <property type="entry name" value="RVT_1"/>
    <property type="match status" value="1"/>
</dbReference>
<dbReference type="AlphaFoldDB" id="T0ZIZ8"/>
<protein>
    <submittedName>
        <fullName evidence="2">RNA-directed DNA polymerase (Reverse transcriptase)</fullName>
        <ecNumber evidence="2">2.7.7.49</ecNumber>
    </submittedName>
</protein>
<feature type="non-terminal residue" evidence="2">
    <location>
        <position position="128"/>
    </location>
</feature>